<dbReference type="NCBIfam" id="NF004413">
    <property type="entry name" value="PRK05759.1-4"/>
    <property type="match status" value="1"/>
</dbReference>
<reference evidence="19 20" key="1">
    <citation type="submission" date="2015-04" db="EMBL/GenBank/DDBJ databases">
        <title>Draft Genome Sequence of the Novel Agar-Digesting Marine Bacterium Q1.</title>
        <authorList>
            <person name="Li Y."/>
            <person name="Li D."/>
            <person name="Chen G."/>
            <person name="Du Z."/>
        </authorList>
    </citation>
    <scope>NUCLEOTIDE SEQUENCE [LARGE SCALE GENOMIC DNA]</scope>
    <source>
        <strain evidence="19 20">Q1</strain>
    </source>
</reference>
<comment type="caution">
    <text evidence="19">The sequence shown here is derived from an EMBL/GenBank/DDBJ whole genome shotgun (WGS) entry which is preliminary data.</text>
</comment>
<evidence type="ECO:0000256" key="16">
    <source>
        <dbReference type="HAMAP-Rule" id="MF_01398"/>
    </source>
</evidence>
<evidence type="ECO:0000256" key="15">
    <source>
        <dbReference type="ARBA" id="ARBA00037847"/>
    </source>
</evidence>
<keyword evidence="8 16" id="KW-1133">Transmembrane helix</keyword>
<keyword evidence="7 16" id="KW-0375">Hydrogen ion transport</keyword>
<dbReference type="OrthoDB" id="9788020at2"/>
<evidence type="ECO:0000256" key="9">
    <source>
        <dbReference type="ARBA" id="ARBA00023065"/>
    </source>
</evidence>
<evidence type="ECO:0000256" key="8">
    <source>
        <dbReference type="ARBA" id="ARBA00022989"/>
    </source>
</evidence>
<dbReference type="CDD" id="cd06503">
    <property type="entry name" value="ATP-synt_Fo_b"/>
    <property type="match status" value="1"/>
</dbReference>
<dbReference type="GO" id="GO:0046961">
    <property type="term" value="F:proton-transporting ATPase activity, rotational mechanism"/>
    <property type="evidence" value="ECO:0007669"/>
    <property type="project" value="TreeGrafter"/>
</dbReference>
<dbReference type="InterPro" id="IPR005864">
    <property type="entry name" value="ATP_synth_F0_bsu_bac"/>
</dbReference>
<dbReference type="HAMAP" id="MF_01398">
    <property type="entry name" value="ATP_synth_b_bprime"/>
    <property type="match status" value="1"/>
</dbReference>
<comment type="subcellular location">
    <subcellularLocation>
        <location evidence="16">Cell membrane</location>
        <topology evidence="16">Single-pass membrane protein</topology>
    </subcellularLocation>
    <subcellularLocation>
        <location evidence="15">Endomembrane system</location>
        <topology evidence="15">Single-pass membrane protein</topology>
    </subcellularLocation>
</comment>
<sequence>MNLNATLIGESIAFFVFVVFTMKFVWPQLNGAIEERQKKIADGLAASDEAEKQLDVAKKEIANQLLEAKTQAAAIVEQAKKREAQIVEEAATKAQAENDKILAQGQAEIEAERNRVKEELRKQVSVLAIAGAEKILARSIDAQAHADILDQLVEEL</sequence>
<dbReference type="GO" id="GO:0046933">
    <property type="term" value="F:proton-transporting ATP synthase activity, rotational mechanism"/>
    <property type="evidence" value="ECO:0007669"/>
    <property type="project" value="UniProtKB-UniRule"/>
</dbReference>
<evidence type="ECO:0000256" key="12">
    <source>
        <dbReference type="ARBA" id="ARBA00025198"/>
    </source>
</evidence>
<evidence type="ECO:0000256" key="5">
    <source>
        <dbReference type="ARBA" id="ARBA00022547"/>
    </source>
</evidence>
<evidence type="ECO:0000256" key="14">
    <source>
        <dbReference type="ARBA" id="ARBA00026054"/>
    </source>
</evidence>
<evidence type="ECO:0000256" key="3">
    <source>
        <dbReference type="ARBA" id="ARBA00022475"/>
    </source>
</evidence>
<dbReference type="Gene3D" id="1.20.5.620">
    <property type="entry name" value="F1F0 ATP synthase subunit B, membrane domain"/>
    <property type="match status" value="1"/>
</dbReference>
<keyword evidence="9 16" id="KW-0406">Ion transport</keyword>
<keyword evidence="4" id="KW-0997">Cell inner membrane</keyword>
<dbReference type="InterPro" id="IPR028987">
    <property type="entry name" value="ATP_synth_B-like_membr_sf"/>
</dbReference>
<evidence type="ECO:0000256" key="1">
    <source>
        <dbReference type="ARBA" id="ARBA00005513"/>
    </source>
</evidence>
<dbReference type="GO" id="GO:0016787">
    <property type="term" value="F:hydrolase activity"/>
    <property type="evidence" value="ECO:0007669"/>
    <property type="project" value="UniProtKB-KW"/>
</dbReference>
<dbReference type="AlphaFoldDB" id="A0A0J8GT81"/>
<dbReference type="RefSeq" id="WP_048690710.1">
    <property type="nucleotide sequence ID" value="NZ_KQ130485.1"/>
</dbReference>
<dbReference type="PATRIC" id="fig|1513271.3.peg.1213"/>
<keyword evidence="3 16" id="KW-1003">Cell membrane</keyword>
<protein>
    <recommendedName>
        <fullName evidence="16">ATP synthase subunit b</fullName>
    </recommendedName>
    <alternativeName>
        <fullName evidence="16">ATP synthase F(0) sector subunit b</fullName>
    </alternativeName>
    <alternativeName>
        <fullName evidence="16">ATPase subunit I</fullName>
    </alternativeName>
    <alternativeName>
        <fullName evidence="16">F-type ATPase subunit b</fullName>
        <shortName evidence="16">F-ATPase subunit b</shortName>
    </alternativeName>
</protein>
<feature type="coiled-coil region" evidence="18">
    <location>
        <begin position="47"/>
        <end position="122"/>
    </location>
</feature>
<dbReference type="PANTHER" id="PTHR33445:SF1">
    <property type="entry name" value="ATP SYNTHASE SUBUNIT B"/>
    <property type="match status" value="1"/>
</dbReference>
<accession>A0A0J8GT81</accession>
<comment type="subunit">
    <text evidence="14">F-type ATPases have 2 components, F(1) - the catalytic core - and F(0) - the membrane proton channel. F(1) has five subunits: alpha(3), beta(3), gamma(1), delta(1), epsilon(1). F(0) has four main subunits: a(1), b(2) and c(10-14). The alpha and beta chains form an alternating ring which encloses part of the gamma chain. F(1) is attached to F(0) by a central stalk formed by the gamma and epsilon chains, while a peripheral stalk is formed by the delta and b chains.</text>
</comment>
<evidence type="ECO:0000256" key="13">
    <source>
        <dbReference type="ARBA" id="ARBA00025614"/>
    </source>
</evidence>
<dbReference type="EMBL" id="LAZL01000007">
    <property type="protein sequence ID" value="KMT65990.1"/>
    <property type="molecule type" value="Genomic_DNA"/>
</dbReference>
<dbReference type="GO" id="GO:0045259">
    <property type="term" value="C:proton-transporting ATP synthase complex"/>
    <property type="evidence" value="ECO:0007669"/>
    <property type="project" value="UniProtKB-KW"/>
</dbReference>
<comment type="function">
    <text evidence="12 16">F(1)F(0) ATP synthase produces ATP from ADP in the presence of a proton or sodium gradient. F-type ATPases consist of two structural domains, F(1) containing the extramembraneous catalytic core and F(0) containing the membrane proton channel, linked together by a central stalk and a peripheral stalk. During catalysis, ATP synthesis in the catalytic domain of F(1) is coupled via a rotary mechanism of the central stalk subunits to proton translocation.</text>
</comment>
<evidence type="ECO:0000313" key="19">
    <source>
        <dbReference type="EMBL" id="KMT65990.1"/>
    </source>
</evidence>
<keyword evidence="20" id="KW-1185">Reference proteome</keyword>
<dbReference type="GO" id="GO:0012505">
    <property type="term" value="C:endomembrane system"/>
    <property type="evidence" value="ECO:0007669"/>
    <property type="project" value="UniProtKB-SubCell"/>
</dbReference>
<keyword evidence="5 16" id="KW-0138">CF(0)</keyword>
<evidence type="ECO:0000256" key="18">
    <source>
        <dbReference type="SAM" id="Coils"/>
    </source>
</evidence>
<evidence type="ECO:0000256" key="11">
    <source>
        <dbReference type="ARBA" id="ARBA00023310"/>
    </source>
</evidence>
<evidence type="ECO:0000256" key="17">
    <source>
        <dbReference type="RuleBase" id="RU003848"/>
    </source>
</evidence>
<dbReference type="Proteomes" id="UP000037600">
    <property type="component" value="Unassembled WGS sequence"/>
</dbReference>
<organism evidence="19 20">
    <name type="scientific">Catenovulum maritimum</name>
    <dbReference type="NCBI Taxonomy" id="1513271"/>
    <lineage>
        <taxon>Bacteria</taxon>
        <taxon>Pseudomonadati</taxon>
        <taxon>Pseudomonadota</taxon>
        <taxon>Gammaproteobacteria</taxon>
        <taxon>Alteromonadales</taxon>
        <taxon>Alteromonadaceae</taxon>
        <taxon>Catenovulum</taxon>
    </lineage>
</organism>
<keyword evidence="19" id="KW-0378">Hydrolase</keyword>
<comment type="subunit">
    <text evidence="16">F-type ATPases have 2 components, F(1) - the catalytic core - and F(0) - the membrane proton channel. F(1) has five subunits: alpha(3), beta(3), gamma(1), delta(1), epsilon(1). F(0) has three main subunits: a(1), b(2) and c(10-14). The alpha and beta chains form an alternating ring which encloses part of the gamma chain. F(1) is attached to F(0) by a central stalk formed by the gamma and epsilon chains, while a peripheral stalk is formed by the delta and b chains.</text>
</comment>
<dbReference type="Pfam" id="PF00430">
    <property type="entry name" value="ATP-synt_B"/>
    <property type="match status" value="1"/>
</dbReference>
<feature type="transmembrane region" description="Helical" evidence="16">
    <location>
        <begin position="6"/>
        <end position="26"/>
    </location>
</feature>
<evidence type="ECO:0000256" key="4">
    <source>
        <dbReference type="ARBA" id="ARBA00022519"/>
    </source>
</evidence>
<evidence type="ECO:0000256" key="6">
    <source>
        <dbReference type="ARBA" id="ARBA00022692"/>
    </source>
</evidence>
<dbReference type="NCBIfam" id="TIGR01144">
    <property type="entry name" value="ATP_synt_b"/>
    <property type="match status" value="1"/>
</dbReference>
<dbReference type="NCBIfam" id="NF004411">
    <property type="entry name" value="PRK05759.1-2"/>
    <property type="match status" value="1"/>
</dbReference>
<comment type="similarity">
    <text evidence="1 16 17">Belongs to the ATPase B chain family.</text>
</comment>
<evidence type="ECO:0000256" key="10">
    <source>
        <dbReference type="ARBA" id="ARBA00023136"/>
    </source>
</evidence>
<keyword evidence="11 16" id="KW-0066">ATP synthesis</keyword>
<keyword evidence="2 16" id="KW-0813">Transport</keyword>
<name>A0A0J8GT81_9ALTE</name>
<dbReference type="InterPro" id="IPR050059">
    <property type="entry name" value="ATP_synthase_B_chain"/>
</dbReference>
<dbReference type="FunFam" id="1.20.5.620:FF:000001">
    <property type="entry name" value="ATP synthase subunit b"/>
    <property type="match status" value="1"/>
</dbReference>
<dbReference type="STRING" id="1513271.XM47_05925"/>
<evidence type="ECO:0000256" key="2">
    <source>
        <dbReference type="ARBA" id="ARBA00022448"/>
    </source>
</evidence>
<evidence type="ECO:0000313" key="20">
    <source>
        <dbReference type="Proteomes" id="UP000037600"/>
    </source>
</evidence>
<proteinExistence type="inferred from homology"/>
<evidence type="ECO:0000256" key="7">
    <source>
        <dbReference type="ARBA" id="ARBA00022781"/>
    </source>
</evidence>
<dbReference type="GO" id="GO:0005886">
    <property type="term" value="C:plasma membrane"/>
    <property type="evidence" value="ECO:0007669"/>
    <property type="project" value="UniProtKB-SubCell"/>
</dbReference>
<gene>
    <name evidence="16" type="primary">atpF</name>
    <name evidence="19" type="ORF">XM47_05925</name>
</gene>
<dbReference type="PANTHER" id="PTHR33445">
    <property type="entry name" value="ATP SYNTHASE SUBUNIT B', CHLOROPLASTIC"/>
    <property type="match status" value="1"/>
</dbReference>
<dbReference type="SUPFAM" id="SSF81573">
    <property type="entry name" value="F1F0 ATP synthase subunit B, membrane domain"/>
    <property type="match status" value="1"/>
</dbReference>
<keyword evidence="10 16" id="KW-0472">Membrane</keyword>
<keyword evidence="6 16" id="KW-0812">Transmembrane</keyword>
<dbReference type="InterPro" id="IPR002146">
    <property type="entry name" value="ATP_synth_b/b'su_bac/chlpt"/>
</dbReference>
<comment type="function">
    <text evidence="13">Component of the F(0) channel, it forms part of the peripheral stalk, linking F(1) to F(0). The b'-subunit is a diverged and duplicated form of b found in plants and photosynthetic bacteria.</text>
</comment>
<keyword evidence="18" id="KW-0175">Coiled coil</keyword>